<reference evidence="2 3" key="1">
    <citation type="journal article" date="2014" name="Genome Biol. Evol.">
        <title>The secreted proteins of Achlya hypogyna and Thraustotheca clavata identify the ancestral oomycete secretome and reveal gene acquisitions by horizontal gene transfer.</title>
        <authorList>
            <person name="Misner I."/>
            <person name="Blouin N."/>
            <person name="Leonard G."/>
            <person name="Richards T.A."/>
            <person name="Lane C.E."/>
        </authorList>
    </citation>
    <scope>NUCLEOTIDE SEQUENCE [LARGE SCALE GENOMIC DNA]</scope>
    <source>
        <strain evidence="2 3">ATCC 34112</strain>
    </source>
</reference>
<keyword evidence="1" id="KW-0472">Membrane</keyword>
<dbReference type="OrthoDB" id="78506at2759"/>
<organism evidence="2 3">
    <name type="scientific">Thraustotheca clavata</name>
    <dbReference type="NCBI Taxonomy" id="74557"/>
    <lineage>
        <taxon>Eukaryota</taxon>
        <taxon>Sar</taxon>
        <taxon>Stramenopiles</taxon>
        <taxon>Oomycota</taxon>
        <taxon>Saprolegniomycetes</taxon>
        <taxon>Saprolegniales</taxon>
        <taxon>Achlyaceae</taxon>
        <taxon>Thraustotheca</taxon>
    </lineage>
</organism>
<accession>A0A1W0A1M3</accession>
<comment type="caution">
    <text evidence="2">The sequence shown here is derived from an EMBL/GenBank/DDBJ whole genome shotgun (WGS) entry which is preliminary data.</text>
</comment>
<keyword evidence="3" id="KW-1185">Reference proteome</keyword>
<feature type="transmembrane region" description="Helical" evidence="1">
    <location>
        <begin position="137"/>
        <end position="161"/>
    </location>
</feature>
<dbReference type="Proteomes" id="UP000243217">
    <property type="component" value="Unassembled WGS sequence"/>
</dbReference>
<proteinExistence type="predicted"/>
<name>A0A1W0A1M3_9STRA</name>
<evidence type="ECO:0000313" key="2">
    <source>
        <dbReference type="EMBL" id="OQS04174.1"/>
    </source>
</evidence>
<protein>
    <submittedName>
        <fullName evidence="2">Uncharacterized protein</fullName>
    </submittedName>
</protein>
<evidence type="ECO:0000256" key="1">
    <source>
        <dbReference type="SAM" id="Phobius"/>
    </source>
</evidence>
<sequence length="240" mass="26250">MVSTAVCGWEQGKELTIQATCNAKNHDTIVLPTNSILLLDLSTNDANTSMPLEAQVVAKDGLNSTVGEFQLSLTNTSTNHIELTLSRAPEAVQFTLFVNDSTPLCTTSLVCSRGYKPLGNTSSTNLTTDNNVSAIDVFLVCGIAFAIATTFGISIMAFKYFTKPVHEPPRASVRRRWCTTIIRQPSFRGEFDSTDNWVEHWARSQSTISSNEVSTERSGYETLELSPSCSSQRNSTPILL</sequence>
<evidence type="ECO:0000313" key="3">
    <source>
        <dbReference type="Proteomes" id="UP000243217"/>
    </source>
</evidence>
<dbReference type="AlphaFoldDB" id="A0A1W0A1M3"/>
<keyword evidence="1" id="KW-1133">Transmembrane helix</keyword>
<gene>
    <name evidence="2" type="ORF">THRCLA_03579</name>
</gene>
<keyword evidence="1" id="KW-0812">Transmembrane</keyword>
<dbReference type="EMBL" id="JNBS01000670">
    <property type="protein sequence ID" value="OQS04174.1"/>
    <property type="molecule type" value="Genomic_DNA"/>
</dbReference>